<sequence>MIIVHVCVFATSLALYLDFVAIFR</sequence>
<evidence type="ECO:0000313" key="2">
    <source>
        <dbReference type="Proteomes" id="UP000027093"/>
    </source>
</evidence>
<protein>
    <submittedName>
        <fullName evidence="1">Uncharacterized protein</fullName>
    </submittedName>
</protein>
<reference evidence="1 2" key="1">
    <citation type="journal article" date="2014" name="Int. J. Syst. Evol. Microbiol.">
        <title>Nitrososphaera viennensis gen. nov., sp. nov., an aerobic and mesophilic, ammonia-oxidizing archaeon from soil and a member of the archaeal phylum Thaumarchaeota.</title>
        <authorList>
            <person name="Stieglmeier M."/>
            <person name="Klingl A."/>
            <person name="Alves R.J."/>
            <person name="Rittmann S.K."/>
            <person name="Melcher M."/>
            <person name="Leisch N."/>
            <person name="Schleper C."/>
        </authorList>
    </citation>
    <scope>NUCLEOTIDE SEQUENCE [LARGE SCALE GENOMIC DNA]</scope>
    <source>
        <strain evidence="1">EN76</strain>
    </source>
</reference>
<organism evidence="1 2">
    <name type="scientific">Nitrososphaera viennensis EN76</name>
    <dbReference type="NCBI Taxonomy" id="926571"/>
    <lineage>
        <taxon>Archaea</taxon>
        <taxon>Nitrososphaerota</taxon>
        <taxon>Nitrososphaeria</taxon>
        <taxon>Nitrososphaerales</taxon>
        <taxon>Nitrososphaeraceae</taxon>
        <taxon>Nitrososphaera</taxon>
    </lineage>
</organism>
<proteinExistence type="predicted"/>
<keyword evidence="2" id="KW-1185">Reference proteome</keyword>
<dbReference type="AlphaFoldDB" id="A0A060HQ10"/>
<gene>
    <name evidence="1" type="ORF">NVIE_1071</name>
</gene>
<dbReference type="KEGG" id="nvn:NVIE_1071"/>
<dbReference type="Proteomes" id="UP000027093">
    <property type="component" value="Chromosome"/>
</dbReference>
<evidence type="ECO:0000313" key="1">
    <source>
        <dbReference type="EMBL" id="AIC15277.1"/>
    </source>
</evidence>
<dbReference type="HOGENOM" id="CLU_3420743_0_0_2"/>
<name>A0A060HQ10_9ARCH</name>
<accession>A0A060HQ10</accession>
<dbReference type="EMBL" id="CP007536">
    <property type="protein sequence ID" value="AIC15277.1"/>
    <property type="molecule type" value="Genomic_DNA"/>
</dbReference>